<dbReference type="EMBL" id="ML743556">
    <property type="protein sequence ID" value="KAE8141943.1"/>
    <property type="molecule type" value="Genomic_DNA"/>
</dbReference>
<dbReference type="AlphaFoldDB" id="A0A5N6T6I6"/>
<evidence type="ECO:0000313" key="1">
    <source>
        <dbReference type="EMBL" id="KAE8141943.1"/>
    </source>
</evidence>
<sequence length="213" mass="23813">MAITELIFPSIKTDPDSLREIEQDWPIISKRLTHPNPGLLNAYRGFLLTENEVDVRDAHREFLLFEWVKAEDFYAFIKSAQFGNFAASIKHLVNGPPMLQLFATTISPREAALASVVEIIRLGISEPENAETSTQVWERISRFLCGKKASVTYGTSSNLENEVVAGIIGWHSLETRSEIIQEAEYTEALNSLQSLGDVNHITVDIAAMELPPL</sequence>
<evidence type="ECO:0000313" key="2">
    <source>
        <dbReference type="Proteomes" id="UP000325672"/>
    </source>
</evidence>
<gene>
    <name evidence="1" type="ORF">BDV38DRAFT_236665</name>
</gene>
<dbReference type="Proteomes" id="UP000325672">
    <property type="component" value="Unassembled WGS sequence"/>
</dbReference>
<protein>
    <recommendedName>
        <fullName evidence="3">ABM domain-containing protein</fullName>
    </recommendedName>
</protein>
<dbReference type="InterPro" id="IPR011008">
    <property type="entry name" value="Dimeric_a/b-barrel"/>
</dbReference>
<reference evidence="1 2" key="1">
    <citation type="submission" date="2019-04" db="EMBL/GenBank/DDBJ databases">
        <title>Friends and foes A comparative genomics study of 23 Aspergillus species from section Flavi.</title>
        <authorList>
            <consortium name="DOE Joint Genome Institute"/>
            <person name="Kjaerbolling I."/>
            <person name="Vesth T."/>
            <person name="Frisvad J.C."/>
            <person name="Nybo J.L."/>
            <person name="Theobald S."/>
            <person name="Kildgaard S."/>
            <person name="Isbrandt T."/>
            <person name="Kuo A."/>
            <person name="Sato A."/>
            <person name="Lyhne E.K."/>
            <person name="Kogle M.E."/>
            <person name="Wiebenga A."/>
            <person name="Kun R.S."/>
            <person name="Lubbers R.J."/>
            <person name="Makela M.R."/>
            <person name="Barry K."/>
            <person name="Chovatia M."/>
            <person name="Clum A."/>
            <person name="Daum C."/>
            <person name="Haridas S."/>
            <person name="He G."/>
            <person name="LaButti K."/>
            <person name="Lipzen A."/>
            <person name="Mondo S."/>
            <person name="Riley R."/>
            <person name="Salamov A."/>
            <person name="Simmons B.A."/>
            <person name="Magnuson J.K."/>
            <person name="Henrissat B."/>
            <person name="Mortensen U.H."/>
            <person name="Larsen T.O."/>
            <person name="Devries R.P."/>
            <person name="Grigoriev I.V."/>
            <person name="Machida M."/>
            <person name="Baker S.E."/>
            <person name="Andersen M.R."/>
        </authorList>
    </citation>
    <scope>NUCLEOTIDE SEQUENCE [LARGE SCALE GENOMIC DNA]</scope>
    <source>
        <strain evidence="1 2">CBS 117625</strain>
    </source>
</reference>
<accession>A0A5N6T6I6</accession>
<keyword evidence="2" id="KW-1185">Reference proteome</keyword>
<dbReference type="SUPFAM" id="SSF54909">
    <property type="entry name" value="Dimeric alpha+beta barrel"/>
    <property type="match status" value="1"/>
</dbReference>
<name>A0A5N6T6I6_ASPPS</name>
<dbReference type="GeneID" id="43637697"/>
<dbReference type="OrthoDB" id="4425169at2759"/>
<organism evidence="1 2">
    <name type="scientific">Aspergillus pseudotamarii</name>
    <dbReference type="NCBI Taxonomy" id="132259"/>
    <lineage>
        <taxon>Eukaryota</taxon>
        <taxon>Fungi</taxon>
        <taxon>Dikarya</taxon>
        <taxon>Ascomycota</taxon>
        <taxon>Pezizomycotina</taxon>
        <taxon>Eurotiomycetes</taxon>
        <taxon>Eurotiomycetidae</taxon>
        <taxon>Eurotiales</taxon>
        <taxon>Aspergillaceae</taxon>
        <taxon>Aspergillus</taxon>
        <taxon>Aspergillus subgen. Circumdati</taxon>
    </lineage>
</organism>
<evidence type="ECO:0008006" key="3">
    <source>
        <dbReference type="Google" id="ProtNLM"/>
    </source>
</evidence>
<dbReference type="RefSeq" id="XP_031918006.1">
    <property type="nucleotide sequence ID" value="XM_032053487.1"/>
</dbReference>
<proteinExistence type="predicted"/>